<feature type="domain" description="Trichothecene 3-O-acetyltransferase-like N-terminal" evidence="2">
    <location>
        <begin position="30"/>
        <end position="184"/>
    </location>
</feature>
<comment type="caution">
    <text evidence="3">The sequence shown here is derived from an EMBL/GenBank/DDBJ whole genome shotgun (WGS) entry which is preliminary data.</text>
</comment>
<evidence type="ECO:0000313" key="4">
    <source>
        <dbReference type="Proteomes" id="UP000664203"/>
    </source>
</evidence>
<organism evidence="3 4">
    <name type="scientific">Alectoria fallacina</name>
    <dbReference type="NCBI Taxonomy" id="1903189"/>
    <lineage>
        <taxon>Eukaryota</taxon>
        <taxon>Fungi</taxon>
        <taxon>Dikarya</taxon>
        <taxon>Ascomycota</taxon>
        <taxon>Pezizomycotina</taxon>
        <taxon>Lecanoromycetes</taxon>
        <taxon>OSLEUM clade</taxon>
        <taxon>Lecanoromycetidae</taxon>
        <taxon>Lecanorales</taxon>
        <taxon>Lecanorineae</taxon>
        <taxon>Parmeliaceae</taxon>
        <taxon>Alectoria</taxon>
    </lineage>
</organism>
<proteinExistence type="predicted"/>
<dbReference type="Proteomes" id="UP000664203">
    <property type="component" value="Unassembled WGS sequence"/>
</dbReference>
<dbReference type="InterPro" id="IPR023213">
    <property type="entry name" value="CAT-like_dom_sf"/>
</dbReference>
<dbReference type="OrthoDB" id="1862401at2759"/>
<reference evidence="3" key="1">
    <citation type="submission" date="2021-03" db="EMBL/GenBank/DDBJ databases">
        <authorList>
            <person name="Tagirdzhanova G."/>
        </authorList>
    </citation>
    <scope>NUCLEOTIDE SEQUENCE</scope>
</reference>
<name>A0A8H3F4K8_9LECA</name>
<dbReference type="EMBL" id="CAJPDR010000107">
    <property type="protein sequence ID" value="CAF9918046.1"/>
    <property type="molecule type" value="Genomic_DNA"/>
</dbReference>
<keyword evidence="1" id="KW-0808">Transferase</keyword>
<dbReference type="Pfam" id="PF22664">
    <property type="entry name" value="TRI-like_N"/>
    <property type="match status" value="1"/>
</dbReference>
<evidence type="ECO:0000256" key="1">
    <source>
        <dbReference type="ARBA" id="ARBA00022679"/>
    </source>
</evidence>
<dbReference type="InterPro" id="IPR051283">
    <property type="entry name" value="Sec_Metabolite_Acyltrans"/>
</dbReference>
<dbReference type="Gene3D" id="3.30.559.10">
    <property type="entry name" value="Chloramphenicol acetyltransferase-like domain"/>
    <property type="match status" value="2"/>
</dbReference>
<evidence type="ECO:0000313" key="3">
    <source>
        <dbReference type="EMBL" id="CAF9918046.1"/>
    </source>
</evidence>
<accession>A0A8H3F4K8</accession>
<dbReference type="GO" id="GO:0016740">
    <property type="term" value="F:transferase activity"/>
    <property type="evidence" value="ECO:0007669"/>
    <property type="project" value="UniProtKB-KW"/>
</dbReference>
<gene>
    <name evidence="3" type="ORF">ALECFALPRED_000500</name>
</gene>
<keyword evidence="4" id="KW-1185">Reference proteome</keyword>
<dbReference type="PANTHER" id="PTHR31896:SF64">
    <property type="entry name" value="TRICHOTHECENE 3-O-ACETYLTRANSFERASE"/>
    <property type="match status" value="1"/>
</dbReference>
<dbReference type="PANTHER" id="PTHR31896">
    <property type="entry name" value="FAMILY REGULATORY PROTEIN, PUTATIVE (AFU_ORTHOLOGUE AFUA_3G14730)-RELATED"/>
    <property type="match status" value="1"/>
</dbReference>
<dbReference type="InterPro" id="IPR054710">
    <property type="entry name" value="Tri101-like_N"/>
</dbReference>
<evidence type="ECO:0000259" key="2">
    <source>
        <dbReference type="Pfam" id="PF22664"/>
    </source>
</evidence>
<sequence>MHGPATVKDKDQDLNDHLDVFGQQPSFANLYTQICFCFSTTDASSYSAIIKTLVNGLERLSTGFPWLAGKVVNEDAGQGNSGIFKIKPFENVPRLVVKDLRHDPSIPTMDAMKRADFPFSMLDESIIAPRKTLPGNSNESDSEPVFLLQANLITEGLLLTFVGQHQTMDMTGQGHIIHLFSKACRNEEFTSEELSSGNCARRNLIPLLDDSYEQGSELALQIVKPGPSHSISNGTNDHPAPPPPPKCTWAYFTFHPTSLTALKSLATKTITVPSGYISTDDTLSAFIWQSVNRARLNRLNPTAESTFARAVNVRHYLDISQTYPGLVQNMTYNTYTLQKLIEAPLGDVASHLRSALDPKTSSLGYNTRALATFLDRTPDKNIVSFTATLDLSADIMLSSWAKLDCYELDFNLGLGKPEAVRRPQFEPVESLIYLMPRTLDGEIAVGICLRDGDMERLKADEEFAKYGRYIG</sequence>
<dbReference type="AlphaFoldDB" id="A0A8H3F4K8"/>
<protein>
    <recommendedName>
        <fullName evidence="2">Trichothecene 3-O-acetyltransferase-like N-terminal domain-containing protein</fullName>
    </recommendedName>
</protein>